<feature type="compositionally biased region" description="Polar residues" evidence="1">
    <location>
        <begin position="1"/>
        <end position="13"/>
    </location>
</feature>
<dbReference type="AlphaFoldDB" id="A0A5C3QVB3"/>
<sequence length="462" mass="52533">MSMSGHRQASNPSGKCGEAPESTQRCPDITHKCLRLSVDILLSARTDQTYNDILEAQQRLFGEDCQLLSHYQVKAVVSKLSGVVFVKTHMCVKKCLAYTGPFSQMDLCPSCGSPRCMHNAAKPDYKEPQQTVTTLLLGPMVQAFRRHPETAKRWSYLRHRIEEIKAKIVECTTNTNTPFEVEIYDDFCWGTTSWKLSTMATLRRMTPCCCSPLTAPSYTATRPPIAGFPYQRVKKAYVIPSDFFPGPHKPKPLETFSYVQFHHISALMKEGLQVWDGHLQEQVRGDLFLAFATADTIALAQLSGRCGHFSKFGCRYGCDQPGRRKSDDTHYYPAALKPDNFTVSCCDHKDVDYWEPKKSSAESEERYLAGLENVNFRNQRRYEANRLETGIVKPCNISGLPRNLKPRHIPRRQPPSGWTSNLDQRPVLTLSEWAHHIRIRECRSGADTRVSILRVHCARQSR</sequence>
<evidence type="ECO:0000313" key="3">
    <source>
        <dbReference type="Proteomes" id="UP000305067"/>
    </source>
</evidence>
<dbReference type="EMBL" id="ML178819">
    <property type="protein sequence ID" value="TFL04299.1"/>
    <property type="molecule type" value="Genomic_DNA"/>
</dbReference>
<proteinExistence type="predicted"/>
<organism evidence="2 3">
    <name type="scientific">Pterulicium gracile</name>
    <dbReference type="NCBI Taxonomy" id="1884261"/>
    <lineage>
        <taxon>Eukaryota</taxon>
        <taxon>Fungi</taxon>
        <taxon>Dikarya</taxon>
        <taxon>Basidiomycota</taxon>
        <taxon>Agaricomycotina</taxon>
        <taxon>Agaricomycetes</taxon>
        <taxon>Agaricomycetidae</taxon>
        <taxon>Agaricales</taxon>
        <taxon>Pleurotineae</taxon>
        <taxon>Pterulaceae</taxon>
        <taxon>Pterulicium</taxon>
    </lineage>
</organism>
<gene>
    <name evidence="2" type="ORF">BDV98DRAFT_654685</name>
</gene>
<name>A0A5C3QVB3_9AGAR</name>
<dbReference type="OrthoDB" id="2669721at2759"/>
<keyword evidence="3" id="KW-1185">Reference proteome</keyword>
<dbReference type="STRING" id="1884261.A0A5C3QVB3"/>
<evidence type="ECO:0000256" key="1">
    <source>
        <dbReference type="SAM" id="MobiDB-lite"/>
    </source>
</evidence>
<dbReference type="Proteomes" id="UP000305067">
    <property type="component" value="Unassembled WGS sequence"/>
</dbReference>
<protein>
    <submittedName>
        <fullName evidence="2">Uncharacterized protein</fullName>
    </submittedName>
</protein>
<accession>A0A5C3QVB3</accession>
<feature type="region of interest" description="Disordered" evidence="1">
    <location>
        <begin position="1"/>
        <end position="23"/>
    </location>
</feature>
<reference evidence="2 3" key="1">
    <citation type="journal article" date="2019" name="Nat. Ecol. Evol.">
        <title>Megaphylogeny resolves global patterns of mushroom evolution.</title>
        <authorList>
            <person name="Varga T."/>
            <person name="Krizsan K."/>
            <person name="Foldi C."/>
            <person name="Dima B."/>
            <person name="Sanchez-Garcia M."/>
            <person name="Sanchez-Ramirez S."/>
            <person name="Szollosi G.J."/>
            <person name="Szarkandi J.G."/>
            <person name="Papp V."/>
            <person name="Albert L."/>
            <person name="Andreopoulos W."/>
            <person name="Angelini C."/>
            <person name="Antonin V."/>
            <person name="Barry K.W."/>
            <person name="Bougher N.L."/>
            <person name="Buchanan P."/>
            <person name="Buyck B."/>
            <person name="Bense V."/>
            <person name="Catcheside P."/>
            <person name="Chovatia M."/>
            <person name="Cooper J."/>
            <person name="Damon W."/>
            <person name="Desjardin D."/>
            <person name="Finy P."/>
            <person name="Geml J."/>
            <person name="Haridas S."/>
            <person name="Hughes K."/>
            <person name="Justo A."/>
            <person name="Karasinski D."/>
            <person name="Kautmanova I."/>
            <person name="Kiss B."/>
            <person name="Kocsube S."/>
            <person name="Kotiranta H."/>
            <person name="LaButti K.M."/>
            <person name="Lechner B.E."/>
            <person name="Liimatainen K."/>
            <person name="Lipzen A."/>
            <person name="Lukacs Z."/>
            <person name="Mihaltcheva S."/>
            <person name="Morgado L.N."/>
            <person name="Niskanen T."/>
            <person name="Noordeloos M.E."/>
            <person name="Ohm R.A."/>
            <person name="Ortiz-Santana B."/>
            <person name="Ovrebo C."/>
            <person name="Racz N."/>
            <person name="Riley R."/>
            <person name="Savchenko A."/>
            <person name="Shiryaev A."/>
            <person name="Soop K."/>
            <person name="Spirin V."/>
            <person name="Szebenyi C."/>
            <person name="Tomsovsky M."/>
            <person name="Tulloss R.E."/>
            <person name="Uehling J."/>
            <person name="Grigoriev I.V."/>
            <person name="Vagvolgyi C."/>
            <person name="Papp T."/>
            <person name="Martin F.M."/>
            <person name="Miettinen O."/>
            <person name="Hibbett D.S."/>
            <person name="Nagy L.G."/>
        </authorList>
    </citation>
    <scope>NUCLEOTIDE SEQUENCE [LARGE SCALE GENOMIC DNA]</scope>
    <source>
        <strain evidence="2 3">CBS 309.79</strain>
    </source>
</reference>
<evidence type="ECO:0000313" key="2">
    <source>
        <dbReference type="EMBL" id="TFL04299.1"/>
    </source>
</evidence>